<comment type="caution">
    <text evidence="1">The sequence shown here is derived from an EMBL/GenBank/DDBJ whole genome shotgun (WGS) entry which is preliminary data.</text>
</comment>
<dbReference type="EMBL" id="JACHIN010000011">
    <property type="protein sequence ID" value="MBB5081876.1"/>
    <property type="molecule type" value="Genomic_DNA"/>
</dbReference>
<evidence type="ECO:0000313" key="1">
    <source>
        <dbReference type="EMBL" id="MBB5081876.1"/>
    </source>
</evidence>
<dbReference type="InterPro" id="IPR030489">
    <property type="entry name" value="TR_Rrf2-type_CS"/>
</dbReference>
<keyword evidence="2" id="KW-1185">Reference proteome</keyword>
<dbReference type="InterPro" id="IPR000944">
    <property type="entry name" value="Tscrpt_reg_Rrf2"/>
</dbReference>
<dbReference type="Gene3D" id="1.10.10.10">
    <property type="entry name" value="Winged helix-like DNA-binding domain superfamily/Winged helix DNA-binding domain"/>
    <property type="match status" value="1"/>
</dbReference>
<dbReference type="Proteomes" id="UP000568380">
    <property type="component" value="Unassembled WGS sequence"/>
</dbReference>
<dbReference type="Pfam" id="PF02082">
    <property type="entry name" value="Rrf2"/>
    <property type="match status" value="1"/>
</dbReference>
<dbReference type="GO" id="GO:0005829">
    <property type="term" value="C:cytosol"/>
    <property type="evidence" value="ECO:0007669"/>
    <property type="project" value="TreeGrafter"/>
</dbReference>
<dbReference type="SUPFAM" id="SSF46785">
    <property type="entry name" value="Winged helix' DNA-binding domain"/>
    <property type="match status" value="1"/>
</dbReference>
<dbReference type="PANTHER" id="PTHR33221:SF15">
    <property type="entry name" value="HTH-TYPE TRANSCRIPTIONAL REGULATOR YWGB-RELATED"/>
    <property type="match status" value="1"/>
</dbReference>
<organism evidence="1 2">
    <name type="scientific">Nonomuraea endophytica</name>
    <dbReference type="NCBI Taxonomy" id="714136"/>
    <lineage>
        <taxon>Bacteria</taxon>
        <taxon>Bacillati</taxon>
        <taxon>Actinomycetota</taxon>
        <taxon>Actinomycetes</taxon>
        <taxon>Streptosporangiales</taxon>
        <taxon>Streptosporangiaceae</taxon>
        <taxon>Nonomuraea</taxon>
    </lineage>
</organism>
<dbReference type="NCBIfam" id="TIGR00738">
    <property type="entry name" value="rrf2_super"/>
    <property type="match status" value="1"/>
</dbReference>
<dbReference type="InterPro" id="IPR036388">
    <property type="entry name" value="WH-like_DNA-bd_sf"/>
</dbReference>
<gene>
    <name evidence="1" type="ORF">HNR40_007371</name>
</gene>
<evidence type="ECO:0000313" key="2">
    <source>
        <dbReference type="Proteomes" id="UP000568380"/>
    </source>
</evidence>
<dbReference type="PROSITE" id="PS01332">
    <property type="entry name" value="HTH_RRF2_1"/>
    <property type="match status" value="1"/>
</dbReference>
<dbReference type="RefSeq" id="WP_184969562.1">
    <property type="nucleotide sequence ID" value="NZ_JACHIN010000011.1"/>
</dbReference>
<dbReference type="AlphaFoldDB" id="A0A7W8AB12"/>
<dbReference type="InterPro" id="IPR036390">
    <property type="entry name" value="WH_DNA-bd_sf"/>
</dbReference>
<protein>
    <submittedName>
        <fullName evidence="1">Rrf2 family protein</fullName>
    </submittedName>
</protein>
<dbReference type="PANTHER" id="PTHR33221">
    <property type="entry name" value="WINGED HELIX-TURN-HELIX TRANSCRIPTIONAL REGULATOR, RRF2 FAMILY"/>
    <property type="match status" value="1"/>
</dbReference>
<reference evidence="1 2" key="1">
    <citation type="submission" date="2020-08" db="EMBL/GenBank/DDBJ databases">
        <title>Genomic Encyclopedia of Type Strains, Phase IV (KMG-IV): sequencing the most valuable type-strain genomes for metagenomic binning, comparative biology and taxonomic classification.</title>
        <authorList>
            <person name="Goeker M."/>
        </authorList>
    </citation>
    <scope>NUCLEOTIDE SEQUENCE [LARGE SCALE GENOMIC DNA]</scope>
    <source>
        <strain evidence="1 2">DSM 45385</strain>
    </source>
</reference>
<dbReference type="GO" id="GO:0003700">
    <property type="term" value="F:DNA-binding transcription factor activity"/>
    <property type="evidence" value="ECO:0007669"/>
    <property type="project" value="TreeGrafter"/>
</dbReference>
<name>A0A7W8AB12_9ACTN</name>
<proteinExistence type="predicted"/>
<sequence>MTRTSARTQYALRAMVTLAAADGPLTAGRISASQDIPRRFCDNILLQLRRGGLVISMRGPEGGYRLARPPETISLADVIVVVEGIDQDHDHFPGAAAPLAAVWSEIREHETRLLSEITLAQIVTTFRGHSTRAS</sequence>
<dbReference type="PROSITE" id="PS51197">
    <property type="entry name" value="HTH_RRF2_2"/>
    <property type="match status" value="1"/>
</dbReference>
<accession>A0A7W8AB12</accession>